<feature type="region of interest" description="Disordered" evidence="4">
    <location>
        <begin position="983"/>
        <end position="1365"/>
    </location>
</feature>
<feature type="domain" description="Guanylate kinase-like" evidence="6">
    <location>
        <begin position="843"/>
        <end position="940"/>
    </location>
</feature>
<dbReference type="InterPro" id="IPR011029">
    <property type="entry name" value="DEATH-like_dom_sf"/>
</dbReference>
<evidence type="ECO:0000259" key="7">
    <source>
        <dbReference type="PROSITE" id="PS50106"/>
    </source>
</evidence>
<dbReference type="InterPro" id="IPR000906">
    <property type="entry name" value="ZU5_dom"/>
</dbReference>
<dbReference type="SMART" id="SM00228">
    <property type="entry name" value="PDZ"/>
    <property type="match status" value="3"/>
</dbReference>
<evidence type="ECO:0000259" key="9">
    <source>
        <dbReference type="PROSITE" id="PS51145"/>
    </source>
</evidence>
<organism evidence="10 11">
    <name type="scientific">Potamilus streckersoni</name>
    <dbReference type="NCBI Taxonomy" id="2493646"/>
    <lineage>
        <taxon>Eukaryota</taxon>
        <taxon>Metazoa</taxon>
        <taxon>Spiralia</taxon>
        <taxon>Lophotrochozoa</taxon>
        <taxon>Mollusca</taxon>
        <taxon>Bivalvia</taxon>
        <taxon>Autobranchia</taxon>
        <taxon>Heteroconchia</taxon>
        <taxon>Palaeoheterodonta</taxon>
        <taxon>Unionida</taxon>
        <taxon>Unionoidea</taxon>
        <taxon>Unionidae</taxon>
        <taxon>Ambleminae</taxon>
        <taxon>Lampsilini</taxon>
        <taxon>Potamilus</taxon>
    </lineage>
</organism>
<reference evidence="10" key="1">
    <citation type="journal article" date="2021" name="Genome Biol. Evol.">
        <title>A High-Quality Reference Genome for a Parasitic Bivalve with Doubly Uniparental Inheritance (Bivalvia: Unionida).</title>
        <authorList>
            <person name="Smith C.H."/>
        </authorList>
    </citation>
    <scope>NUCLEOTIDE SEQUENCE</scope>
    <source>
        <strain evidence="10">CHS0354</strain>
    </source>
</reference>
<dbReference type="InterPro" id="IPR001315">
    <property type="entry name" value="CARD"/>
</dbReference>
<dbReference type="SUPFAM" id="SSF50156">
    <property type="entry name" value="PDZ domain-like"/>
    <property type="match status" value="3"/>
</dbReference>
<dbReference type="GO" id="GO:0150105">
    <property type="term" value="P:protein localization to cell-cell junction"/>
    <property type="evidence" value="ECO:0007669"/>
    <property type="project" value="TreeGrafter"/>
</dbReference>
<evidence type="ECO:0008006" key="12">
    <source>
        <dbReference type="Google" id="ProtNLM"/>
    </source>
</evidence>
<dbReference type="PROSITE" id="PS50209">
    <property type="entry name" value="CARD"/>
    <property type="match status" value="1"/>
</dbReference>
<evidence type="ECO:0000256" key="1">
    <source>
        <dbReference type="ARBA" id="ARBA00022443"/>
    </source>
</evidence>
<dbReference type="PROSITE" id="PS50052">
    <property type="entry name" value="GUANYLATE_KINASE_2"/>
    <property type="match status" value="1"/>
</dbReference>
<sequence length="1692" mass="190846">MAGKSAGVARLLTKHKSTLLRDVDLNRVVGKLVRRGVLSKTEEAQIIEKNDPARRVETFVDIFSQKGPNSFQEFCTALEDCAPHLLTRFLLDTSPETIRNEKTPTQALQLGFELALKERDAVLRENARAIEERDLALRQLEQLKSERDLALNSLENLAGKTSKLSISKTAENSPLLEKQSKSPLRNSYEKLKAMENDTDIDESSDNVVWETHKVTLTRVPGFGFGIAVSGGRDNPHFASGDPSIAISDVLKAGPAEGRLHINDRVLSVNGYPLDNVDHVTAIQVLKESGNTVSMVIRRRVVLPPSLENETPPLKITLTKRSRKDDYGIVLGCRFFIKEIIGNSLGAQDGGIKEGDAVLKINNTPIEALSLSEARKLVEKSKDKLQLVITKRKKPEDRHKQQNSLPKDDEYSLGYGTLQSTLPKRTDENINLYRPVGPIDDDLYKGHRSPAEHPPGAYPNSPHAQYDGRYIYDHEAPPRPPLPTSMESDIPPRPPSPGKEFLRPDDFYMSSREKDGYLSDREDLWRQEQRRAEDQYSPTGDKPDIGIIRRHHEERYVEKRKDIRLDPRSVTFKKEPDVGLGLRLAGGNATGIFIANVQPGSAAEGEGVTEGDQILKANERDIVGQSREEAVTYLTSLTGMVTLVVQYKKEEFDRIMTSHEAGDSFFIRTHFNYDQAEQGELSFVKGDIFHIKDTLFRGVVGSWLAVRVGRNNQETQKGIIPNKNRAEQLILSSQSNTDEEKEITQSKSRGNLFKRRSARRSKSLSKDHWEDVIFSNLQTKFPAYERVVLRDPGFIRPVVIFGPMADVAREKLLQDFPTKFESPQHDSSLDAEKKSRSGIIRLGAIKEIIARKKHCLLDVTPHNVDRLNYAQFYPTVIYMRVENKNVIKECRAKWAKGSSKNPKKLYEQSQKLEKHYQHLFTATITHGSSDSWYKKLQEMIDLQQQQQIWMSEKKPDDDISDDYLFPMTNRLSFVTAHESDLDLGRHLGDRENSSPVYKKRLVRSSSDPSINTTDRVPGIPPYPEPPKYNRSPKTPPPHGSYGNYQDIGTFDNYGGRPEDRYYPSYYADNQDRTQKPPSGRANIDPYATLTPSERMRGRMHGEGQWYAGHYDDHGPAIHQRAGSDPTHHPDPYMNPYHPSRSSTGPVNHPSHHSPGQPFHKPHEQKNPSNKHDDFKLRDKQFDMQNQQGSRGHDPYRFTRSTASKVAATKVDKSKLTDLYAKYRREDLRSKPSAPKSPPASKPPQSPPLEAGSANHHPPKRKDPPPVPAKTYSLKDRGIEPDDQKIRNYENSNRAYNYSEVTRRPPEKYKNIPPDQGYPDQNLPSHKDREDPYEYVAPRRLQGGTSGAPQRYANRPLNSDNYGHEATWHGRSFSNEMYMDHREIERLKATQESGYQGDKGAGYHSDRDVFPRDSEYPSPNDHPRTDDERLKQTRAFSKSQDQVNKNSSWEADRQAKENFESYKKLITPGFYGSQKRFSKSQDEIHGDVNQSSQEPRESSSGPTTGSAFELYPSAQPLSTFGKLDANGSKSSSAADKIKDLPRFDPTREVDENHTVIATARGVFDSNGGILESPETGVSIVIPKGAISSGVQQEIYFKVCRDNSILPPLDKDKGETLLSPLVMCGPHGLKFNQPVELRLPHCASVNPESWSFALKSSDSPTGHPTKWQNFNLAGNDGSGQGRVGKNSVSVLVDHF</sequence>
<feature type="region of interest" description="Disordered" evidence="4">
    <location>
        <begin position="440"/>
        <end position="503"/>
    </location>
</feature>
<feature type="compositionally biased region" description="Basic and acidic residues" evidence="4">
    <location>
        <begin position="441"/>
        <end position="450"/>
    </location>
</feature>
<evidence type="ECO:0000256" key="3">
    <source>
        <dbReference type="SAM" id="Coils"/>
    </source>
</evidence>
<dbReference type="GO" id="GO:0005923">
    <property type="term" value="C:bicellular tight junction"/>
    <property type="evidence" value="ECO:0007669"/>
    <property type="project" value="TreeGrafter"/>
</dbReference>
<name>A0AAE0SNU9_9BIVA</name>
<feature type="compositionally biased region" description="Basic and acidic residues" evidence="4">
    <location>
        <begin position="1402"/>
        <end position="1429"/>
    </location>
</feature>
<dbReference type="PROSITE" id="PS51145">
    <property type="entry name" value="ZU5"/>
    <property type="match status" value="1"/>
</dbReference>
<keyword evidence="11" id="KW-1185">Reference proteome</keyword>
<dbReference type="InterPro" id="IPR027417">
    <property type="entry name" value="P-loop_NTPase"/>
</dbReference>
<dbReference type="PANTHER" id="PTHR13865">
    <property type="entry name" value="TIGHT JUNCTION PROTEIN"/>
    <property type="match status" value="1"/>
</dbReference>
<evidence type="ECO:0000256" key="4">
    <source>
        <dbReference type="SAM" id="MobiDB-lite"/>
    </source>
</evidence>
<feature type="domain" description="CARD" evidence="8">
    <location>
        <begin position="10"/>
        <end position="93"/>
    </location>
</feature>
<evidence type="ECO:0000313" key="10">
    <source>
        <dbReference type="EMBL" id="KAK3595446.1"/>
    </source>
</evidence>
<reference evidence="10" key="2">
    <citation type="journal article" date="2021" name="Genome Biol. Evol.">
        <title>Developing a high-quality reference genome for a parasitic bivalve with doubly uniparental inheritance (Bivalvia: Unionida).</title>
        <authorList>
            <person name="Smith C.H."/>
        </authorList>
    </citation>
    <scope>NUCLEOTIDE SEQUENCE</scope>
    <source>
        <strain evidence="10">CHS0354</strain>
        <tissue evidence="10">Mantle</tissue>
    </source>
</reference>
<dbReference type="Pfam" id="PF07653">
    <property type="entry name" value="SH3_2"/>
    <property type="match status" value="1"/>
</dbReference>
<feature type="region of interest" description="Disordered" evidence="4">
    <location>
        <begin position="387"/>
        <end position="414"/>
    </location>
</feature>
<feature type="compositionally biased region" description="Polar residues" evidence="4">
    <location>
        <begin position="1002"/>
        <end position="1013"/>
    </location>
</feature>
<dbReference type="CDD" id="cd11859">
    <property type="entry name" value="SH3_ZO"/>
    <property type="match status" value="1"/>
</dbReference>
<feature type="compositionally biased region" description="Basic and acidic residues" evidence="4">
    <location>
        <begin position="1271"/>
        <end position="1286"/>
    </location>
</feature>
<dbReference type="GO" id="GO:0050839">
    <property type="term" value="F:cell adhesion molecule binding"/>
    <property type="evidence" value="ECO:0007669"/>
    <property type="project" value="TreeGrafter"/>
</dbReference>
<dbReference type="InterPro" id="IPR001452">
    <property type="entry name" value="SH3_domain"/>
</dbReference>
<feature type="domain" description="PDZ" evidence="7">
    <location>
        <begin position="568"/>
        <end position="648"/>
    </location>
</feature>
<dbReference type="SMART" id="SM00326">
    <property type="entry name" value="SH3"/>
    <property type="match status" value="1"/>
</dbReference>
<feature type="compositionally biased region" description="Polar residues" evidence="4">
    <location>
        <begin position="1287"/>
        <end position="1298"/>
    </location>
</feature>
<feature type="region of interest" description="Disordered" evidence="4">
    <location>
        <begin position="731"/>
        <end position="758"/>
    </location>
</feature>
<feature type="region of interest" description="Disordered" evidence="4">
    <location>
        <begin position="1476"/>
        <end position="1537"/>
    </location>
</feature>
<feature type="compositionally biased region" description="Basic and acidic residues" evidence="4">
    <location>
        <begin position="1159"/>
        <end position="1180"/>
    </location>
</feature>
<feature type="compositionally biased region" description="Polar residues" evidence="4">
    <location>
        <begin position="1486"/>
        <end position="1504"/>
    </location>
</feature>
<dbReference type="SMART" id="SM00072">
    <property type="entry name" value="GuKc"/>
    <property type="match status" value="1"/>
</dbReference>
<dbReference type="SMART" id="SM00218">
    <property type="entry name" value="ZU5"/>
    <property type="match status" value="1"/>
</dbReference>
<feature type="domain" description="ZU5" evidence="9">
    <location>
        <begin position="1555"/>
        <end position="1692"/>
    </location>
</feature>
<feature type="region of interest" description="Disordered" evidence="4">
    <location>
        <begin position="1382"/>
        <end position="1450"/>
    </location>
</feature>
<dbReference type="CDD" id="cd06728">
    <property type="entry name" value="PDZ2_ZO1-like_ds"/>
    <property type="match status" value="1"/>
</dbReference>
<dbReference type="InterPro" id="IPR001478">
    <property type="entry name" value="PDZ"/>
</dbReference>
<reference evidence="10" key="3">
    <citation type="submission" date="2023-05" db="EMBL/GenBank/DDBJ databases">
        <authorList>
            <person name="Smith C.H."/>
        </authorList>
    </citation>
    <scope>NUCLEOTIDE SEQUENCE</scope>
    <source>
        <strain evidence="10">CHS0354</strain>
        <tissue evidence="10">Mantle</tissue>
    </source>
</reference>
<dbReference type="GO" id="GO:0045216">
    <property type="term" value="P:cell-cell junction organization"/>
    <property type="evidence" value="ECO:0007669"/>
    <property type="project" value="TreeGrafter"/>
</dbReference>
<dbReference type="SUPFAM" id="SSF52540">
    <property type="entry name" value="P-loop containing nucleoside triphosphate hydrolases"/>
    <property type="match status" value="1"/>
</dbReference>
<dbReference type="Gene3D" id="1.10.533.10">
    <property type="entry name" value="Death Domain, Fas"/>
    <property type="match status" value="1"/>
</dbReference>
<gene>
    <name evidence="10" type="ORF">CHS0354_003441</name>
</gene>
<dbReference type="SUPFAM" id="SSF47986">
    <property type="entry name" value="DEATH domain"/>
    <property type="match status" value="1"/>
</dbReference>
<dbReference type="Gene3D" id="2.60.220.30">
    <property type="match status" value="1"/>
</dbReference>
<feature type="compositionally biased region" description="Polar residues" evidence="4">
    <location>
        <begin position="1432"/>
        <end position="1447"/>
    </location>
</feature>
<dbReference type="FunFam" id="2.30.42.10:FF:000029">
    <property type="entry name" value="tight junction protein ZO-1 isoform X1"/>
    <property type="match status" value="1"/>
</dbReference>
<feature type="compositionally biased region" description="Pro residues" evidence="4">
    <location>
        <begin position="1233"/>
        <end position="1245"/>
    </location>
</feature>
<dbReference type="GO" id="GO:0042981">
    <property type="term" value="P:regulation of apoptotic process"/>
    <property type="evidence" value="ECO:0007669"/>
    <property type="project" value="InterPro"/>
</dbReference>
<dbReference type="FunFam" id="2.60.220.30:FF:000004">
    <property type="entry name" value="tight junction protein ZO-1 isoform X1"/>
    <property type="match status" value="1"/>
</dbReference>
<dbReference type="CDD" id="cd01671">
    <property type="entry name" value="CARD"/>
    <property type="match status" value="1"/>
</dbReference>
<dbReference type="SUPFAM" id="SSF50044">
    <property type="entry name" value="SH3-domain"/>
    <property type="match status" value="1"/>
</dbReference>
<dbReference type="Pfam" id="PF00791">
    <property type="entry name" value="ZU5"/>
    <property type="match status" value="1"/>
</dbReference>
<evidence type="ECO:0000259" key="8">
    <source>
        <dbReference type="PROSITE" id="PS50209"/>
    </source>
</evidence>
<dbReference type="Gene3D" id="3.40.50.300">
    <property type="entry name" value="P-loop containing nucleotide triphosphate hydrolases"/>
    <property type="match status" value="1"/>
</dbReference>
<proteinExistence type="predicted"/>
<feature type="compositionally biased region" description="Basic and acidic residues" evidence="4">
    <location>
        <begin position="1299"/>
        <end position="1308"/>
    </location>
</feature>
<evidence type="ECO:0000259" key="5">
    <source>
        <dbReference type="PROSITE" id="PS50002"/>
    </source>
</evidence>
<dbReference type="EMBL" id="JAEAOA010000272">
    <property type="protein sequence ID" value="KAK3595446.1"/>
    <property type="molecule type" value="Genomic_DNA"/>
</dbReference>
<feature type="domain" description="PDZ" evidence="7">
    <location>
        <begin position="213"/>
        <end position="300"/>
    </location>
</feature>
<dbReference type="GO" id="GO:0005886">
    <property type="term" value="C:plasma membrane"/>
    <property type="evidence" value="ECO:0007669"/>
    <property type="project" value="TreeGrafter"/>
</dbReference>
<dbReference type="PANTHER" id="PTHR13865:SF28">
    <property type="entry name" value="POLYCHAETOID, ISOFORM O"/>
    <property type="match status" value="1"/>
</dbReference>
<dbReference type="InterPro" id="IPR008145">
    <property type="entry name" value="GK/Ca_channel_bsu"/>
</dbReference>
<evidence type="ECO:0000256" key="2">
    <source>
        <dbReference type="PROSITE-ProRule" id="PRU00192"/>
    </source>
</evidence>
<feature type="compositionally biased region" description="Basic and acidic residues" evidence="4">
    <location>
        <begin position="1208"/>
        <end position="1228"/>
    </location>
</feature>
<dbReference type="Gene3D" id="2.30.30.40">
    <property type="entry name" value="SH3 Domains"/>
    <property type="match status" value="1"/>
</dbReference>
<dbReference type="PROSITE" id="PS50002">
    <property type="entry name" value="SH3"/>
    <property type="match status" value="1"/>
</dbReference>
<dbReference type="InterPro" id="IPR008144">
    <property type="entry name" value="Guanylate_kin-like_dom"/>
</dbReference>
<comment type="caution">
    <text evidence="10">The sequence shown here is derived from an EMBL/GenBank/DDBJ whole genome shotgun (WGS) entry which is preliminary data.</text>
</comment>
<dbReference type="InterPro" id="IPR036034">
    <property type="entry name" value="PDZ_sf"/>
</dbReference>
<feature type="domain" description="PDZ" evidence="7">
    <location>
        <begin position="314"/>
        <end position="392"/>
    </location>
</feature>
<dbReference type="Pfam" id="PF00619">
    <property type="entry name" value="CARD"/>
    <property type="match status" value="1"/>
</dbReference>
<dbReference type="Pfam" id="PF00595">
    <property type="entry name" value="PDZ"/>
    <property type="match status" value="3"/>
</dbReference>
<dbReference type="PROSITE" id="PS50106">
    <property type="entry name" value="PDZ"/>
    <property type="match status" value="3"/>
</dbReference>
<keyword evidence="1 2" id="KW-0728">SH3 domain</keyword>
<accession>A0AAE0SNU9</accession>
<dbReference type="Proteomes" id="UP001195483">
    <property type="component" value="Unassembled WGS sequence"/>
</dbReference>
<dbReference type="Gene3D" id="2.30.42.10">
    <property type="match status" value="3"/>
</dbReference>
<evidence type="ECO:0000259" key="6">
    <source>
        <dbReference type="PROSITE" id="PS50052"/>
    </source>
</evidence>
<dbReference type="InterPro" id="IPR036028">
    <property type="entry name" value="SH3-like_dom_sf"/>
</dbReference>
<evidence type="ECO:0000313" key="11">
    <source>
        <dbReference type="Proteomes" id="UP001195483"/>
    </source>
</evidence>
<protein>
    <recommendedName>
        <fullName evidence="12">Tight junction protein ZO-1</fullName>
    </recommendedName>
</protein>
<feature type="coiled-coil region" evidence="3">
    <location>
        <begin position="126"/>
        <end position="160"/>
    </location>
</feature>
<feature type="domain" description="SH3" evidence="5">
    <location>
        <begin position="661"/>
        <end position="729"/>
    </location>
</feature>
<feature type="compositionally biased region" description="Basic and acidic residues" evidence="4">
    <location>
        <begin position="393"/>
        <end position="409"/>
    </location>
</feature>
<dbReference type="GO" id="GO:0098609">
    <property type="term" value="P:cell-cell adhesion"/>
    <property type="evidence" value="ECO:0007669"/>
    <property type="project" value="TreeGrafter"/>
</dbReference>
<keyword evidence="3" id="KW-0175">Coiled coil</keyword>
<dbReference type="Pfam" id="PF00625">
    <property type="entry name" value="Guanylate_kin"/>
    <property type="match status" value="1"/>
</dbReference>
<dbReference type="CDD" id="cd06727">
    <property type="entry name" value="PDZ1_ZO1-like"/>
    <property type="match status" value="1"/>
</dbReference>